<organism evidence="2 3">
    <name type="scientific">Phycomyces blakesleeanus (strain ATCC 8743b / DSM 1359 / FGSC 10004 / NBRC 33097 / NRRL 1555)</name>
    <dbReference type="NCBI Taxonomy" id="763407"/>
    <lineage>
        <taxon>Eukaryota</taxon>
        <taxon>Fungi</taxon>
        <taxon>Fungi incertae sedis</taxon>
        <taxon>Mucoromycota</taxon>
        <taxon>Mucoromycotina</taxon>
        <taxon>Mucoromycetes</taxon>
        <taxon>Mucorales</taxon>
        <taxon>Phycomycetaceae</taxon>
        <taxon>Phycomyces</taxon>
    </lineage>
</organism>
<feature type="transmembrane region" description="Helical" evidence="1">
    <location>
        <begin position="121"/>
        <end position="141"/>
    </location>
</feature>
<dbReference type="RefSeq" id="XP_018286969.1">
    <property type="nucleotide sequence ID" value="XM_018436871.1"/>
</dbReference>
<feature type="transmembrane region" description="Helical" evidence="1">
    <location>
        <begin position="261"/>
        <end position="286"/>
    </location>
</feature>
<keyword evidence="1" id="KW-1133">Transmembrane helix</keyword>
<feature type="transmembrane region" description="Helical" evidence="1">
    <location>
        <begin position="220"/>
        <end position="240"/>
    </location>
</feature>
<dbReference type="PANTHER" id="PTHR20948">
    <property type="entry name" value="TRANSMEMBRANE PROTEIN 164"/>
    <property type="match status" value="1"/>
</dbReference>
<dbReference type="VEuPathDB" id="FungiDB:PHYBLDRAFT_172770"/>
<dbReference type="InParanoid" id="A0A167KUP4"/>
<dbReference type="OrthoDB" id="17328at2759"/>
<dbReference type="Proteomes" id="UP000077315">
    <property type="component" value="Unassembled WGS sequence"/>
</dbReference>
<proteinExistence type="predicted"/>
<name>A0A167KUP4_PHYB8</name>
<reference evidence="3" key="1">
    <citation type="submission" date="2015-06" db="EMBL/GenBank/DDBJ databases">
        <title>Expansion of signal transduction pathways in fungi by whole-genome duplication.</title>
        <authorList>
            <consortium name="DOE Joint Genome Institute"/>
            <person name="Corrochano L.M."/>
            <person name="Kuo A."/>
            <person name="Marcet-Houben M."/>
            <person name="Polaino S."/>
            <person name="Salamov A."/>
            <person name="Villalobos J.M."/>
            <person name="Alvarez M.I."/>
            <person name="Avalos J."/>
            <person name="Benito E.P."/>
            <person name="Benoit I."/>
            <person name="Burger G."/>
            <person name="Camino L.P."/>
            <person name="Canovas D."/>
            <person name="Cerda-Olmedo E."/>
            <person name="Cheng J.-F."/>
            <person name="Dominguez A."/>
            <person name="Elias M."/>
            <person name="Eslava A.P."/>
            <person name="Glaser F."/>
            <person name="Grimwood J."/>
            <person name="Gutierrez G."/>
            <person name="Heitman J."/>
            <person name="Henrissat B."/>
            <person name="Iturriaga E.A."/>
            <person name="Lang B.F."/>
            <person name="Lavin J.L."/>
            <person name="Lee S."/>
            <person name="Li W."/>
            <person name="Lindquist E."/>
            <person name="Lopez-Garcia S."/>
            <person name="Luque E.M."/>
            <person name="Marcos A.T."/>
            <person name="Martin J."/>
            <person name="McCluskey K."/>
            <person name="Medina H.R."/>
            <person name="Miralles-Duran A."/>
            <person name="Miyazaki A."/>
            <person name="Munoz-Torres E."/>
            <person name="Oguiza J.A."/>
            <person name="Ohm R."/>
            <person name="Olmedo M."/>
            <person name="Orejas M."/>
            <person name="Ortiz-Castellanos L."/>
            <person name="Pisabarro A.G."/>
            <person name="Rodriguez-Romero J."/>
            <person name="Ruiz-Herrera J."/>
            <person name="Ruiz-Vazquez R."/>
            <person name="Sanz C."/>
            <person name="Schackwitz W."/>
            <person name="Schmutz J."/>
            <person name="Shahriari M."/>
            <person name="Shelest E."/>
            <person name="Silva-Franco F."/>
            <person name="Soanes D."/>
            <person name="Syed K."/>
            <person name="Tagua V.G."/>
            <person name="Talbot N.J."/>
            <person name="Thon M."/>
            <person name="De vries R.P."/>
            <person name="Wiebenga A."/>
            <person name="Yadav J.S."/>
            <person name="Braun E.L."/>
            <person name="Baker S."/>
            <person name="Garre V."/>
            <person name="Horwitz B."/>
            <person name="Torres-Martinez S."/>
            <person name="Idnurm A."/>
            <person name="Herrera-Estrella A."/>
            <person name="Gabaldon T."/>
            <person name="Grigoriev I.V."/>
        </authorList>
    </citation>
    <scope>NUCLEOTIDE SEQUENCE [LARGE SCALE GENOMIC DNA]</scope>
    <source>
        <strain evidence="3">NRRL 1555(-)</strain>
    </source>
</reference>
<keyword evidence="1" id="KW-0472">Membrane</keyword>
<dbReference type="AlphaFoldDB" id="A0A167KUP4"/>
<evidence type="ECO:0000313" key="2">
    <source>
        <dbReference type="EMBL" id="OAD68929.1"/>
    </source>
</evidence>
<dbReference type="InterPro" id="IPR026508">
    <property type="entry name" value="TMEM164"/>
</dbReference>
<evidence type="ECO:0008006" key="4">
    <source>
        <dbReference type="Google" id="ProtNLM"/>
    </source>
</evidence>
<protein>
    <recommendedName>
        <fullName evidence="4">Transmembrane protein</fullName>
    </recommendedName>
</protein>
<dbReference type="Pfam" id="PF14808">
    <property type="entry name" value="TMEM164"/>
    <property type="match status" value="1"/>
</dbReference>
<keyword evidence="3" id="KW-1185">Reference proteome</keyword>
<dbReference type="EMBL" id="KV440993">
    <property type="protein sequence ID" value="OAD68929.1"/>
    <property type="molecule type" value="Genomic_DNA"/>
</dbReference>
<keyword evidence="1" id="KW-0812">Transmembrane</keyword>
<evidence type="ECO:0000256" key="1">
    <source>
        <dbReference type="SAM" id="Phobius"/>
    </source>
</evidence>
<evidence type="ECO:0000313" key="3">
    <source>
        <dbReference type="Proteomes" id="UP000077315"/>
    </source>
</evidence>
<gene>
    <name evidence="2" type="ORF">PHYBLDRAFT_172770</name>
</gene>
<sequence length="298" mass="33704">MAIISILRNTCDPVINTVERWVRWVAGELPLDTDWTQSTKGSWYIPPRQHAIEILCLSTAFACSSFYFLERTILRSGTWIQTLLATFVPLGPATLTEKLLLTSLVASLGLTLSHKIKRKNVLFMLQPCHVSALLLILVMAWPDKRSAIPQLLFNVYLHTQWGGLAALMFPDLRDHKLVGETFNFFAEHILILVAPFYMIYSGRYLVLPSTPSMALLSFSIYGFFHSPLLHFCALRSGLNLNYLFTPPPLKVLLKLGPMYRVALYSTAFVAMFATRYLIVDGIMMVLPRKPLTVFSMGL</sequence>
<dbReference type="GeneID" id="28997777"/>
<dbReference type="PANTHER" id="PTHR20948:SF2">
    <property type="entry name" value="TRANSMEMBRANE PROTEIN 164"/>
    <property type="match status" value="1"/>
</dbReference>
<accession>A0A167KUP4</accession>
<feature type="transmembrane region" description="Helical" evidence="1">
    <location>
        <begin position="181"/>
        <end position="200"/>
    </location>
</feature>